<dbReference type="RefSeq" id="WP_124799798.1">
    <property type="nucleotide sequence ID" value="NZ_CP034170.1"/>
</dbReference>
<evidence type="ECO:0000313" key="1">
    <source>
        <dbReference type="EMBL" id="AZI58894.1"/>
    </source>
</evidence>
<accession>A0A3G8ZWS4</accession>
<name>A0A3G8ZWS4_9ACTN</name>
<gene>
    <name evidence="1" type="ORF">EH165_12830</name>
</gene>
<organism evidence="1 2">
    <name type="scientific">Nakamurella antarctica</name>
    <dbReference type="NCBI Taxonomy" id="1902245"/>
    <lineage>
        <taxon>Bacteria</taxon>
        <taxon>Bacillati</taxon>
        <taxon>Actinomycetota</taxon>
        <taxon>Actinomycetes</taxon>
        <taxon>Nakamurellales</taxon>
        <taxon>Nakamurellaceae</taxon>
        <taxon>Nakamurella</taxon>
    </lineage>
</organism>
<keyword evidence="2" id="KW-1185">Reference proteome</keyword>
<protein>
    <submittedName>
        <fullName evidence="1">Uncharacterized protein</fullName>
    </submittedName>
</protein>
<evidence type="ECO:0000313" key="2">
    <source>
        <dbReference type="Proteomes" id="UP000268084"/>
    </source>
</evidence>
<proteinExistence type="predicted"/>
<reference evidence="1 2" key="1">
    <citation type="submission" date="2018-11" db="EMBL/GenBank/DDBJ databases">
        <authorList>
            <person name="Da X."/>
        </authorList>
    </citation>
    <scope>NUCLEOTIDE SEQUENCE [LARGE SCALE GENOMIC DNA]</scope>
    <source>
        <strain evidence="1 2">S14-144</strain>
    </source>
</reference>
<dbReference type="EMBL" id="CP034170">
    <property type="protein sequence ID" value="AZI58894.1"/>
    <property type="molecule type" value="Genomic_DNA"/>
</dbReference>
<dbReference type="Proteomes" id="UP000268084">
    <property type="component" value="Chromosome"/>
</dbReference>
<dbReference type="AlphaFoldDB" id="A0A3G8ZWS4"/>
<dbReference type="KEGG" id="nak:EH165_12830"/>
<dbReference type="OrthoDB" id="8456019at2"/>
<reference evidence="1 2" key="2">
    <citation type="submission" date="2018-12" db="EMBL/GenBank/DDBJ databases">
        <title>Nakamurella antarcticus sp. nov., isolated from Antarctica South Shetland Islands soil.</title>
        <authorList>
            <person name="Peng F."/>
        </authorList>
    </citation>
    <scope>NUCLEOTIDE SEQUENCE [LARGE SCALE GENOMIC DNA]</scope>
    <source>
        <strain evidence="1 2">S14-144</strain>
    </source>
</reference>
<sequence length="407" mass="45407">MADGDGGAHFARLKLSGARFNKARLPIDALIEIQRYRTMLLESAKRAWLAEGYEEPLPPEFETDFDLAISGVADGSAIPLLDRPASQYDRYYDRGRDNLEADLSKLARVDFDSPERVDSAFEEIAHELELSNDLSSWNALSSLAAFLDFGTSLRPDETLQLQARGEEHEYLEITTDTASTTFRPFAQIVMEAVGPPGALLNPPVVPVENEKFISTVAGRLFAMNADKKSFDIETLHYGNVHGNYSEAELTADLKAVLESRAQAPVVRVTGRMSWRDGQLYRILQVDSLELLQIEAEPWSGRIRELAYLSPNWHPDFEKSSVISFVAIDAAREAMRSVSDLLPQPGIYPCEDGGVVVEWPTSKRLLTLEINSEAALYLFNMGLETGDATDLYTQDLTEIKSQLREALR</sequence>